<dbReference type="EMBL" id="CAEZYU010000006">
    <property type="protein sequence ID" value="CAB4729846.1"/>
    <property type="molecule type" value="Genomic_DNA"/>
</dbReference>
<feature type="transmembrane region" description="Helical" evidence="2">
    <location>
        <begin position="151"/>
        <end position="169"/>
    </location>
</feature>
<feature type="transmembrane region" description="Helical" evidence="2">
    <location>
        <begin position="406"/>
        <end position="424"/>
    </location>
</feature>
<sequence>MTDVSMNRRRSWIPSRKVPVGVILLALVSYIPLLLTKPGMVGADTKTYLYLNPGRLLSRAPYMWDPNIGLGTVTHQNIGYLWPMGPYYFVMQALGLPDWVAQRIWLGSIILFAGLGMRFMLKELRWRSAGVTVASFAYALSPYLINYGARISVILLPFAGLPWLIGLAARSLRRSDWRTPALFALVTLTVGGVNATSLLLVMVAPMMWFVYATFIEREVSFVRALKTAGKITLLTVITSVWWMVGLMTQGAHGIPILRYTETYETVANAALAPELLRGLGYWFFYGTDGLGAWTQASRAYIESPLLIALSFLIPLLAVASALLTRFRHRIFFASVVLVGLVIGVGSHPWDSPSPYGGIFKAFTQGDLGLSFRSTPRAVPLIALGLSVFLGAGIAALSSWRPKWHRFAAGLLLLLICLNQLPLFLGQMVDRNLKRSEQVPEYWQEAADALDAGDRDTRVLEVPGTDFASYRWGNTVDPITPGLTDREYAARELIPYGSPASANFLNDFDLPFQSGRVEPTAIAPLARLLGVGDILLRADLQQERFRTPRPRVTYQQLKDAPGIDPFAQFGKVAPNTPTSELPLDDELEFNTPSNLPDPAPVTLFRVEDSRPILRTVQADSPTLLAGNAAGLVNFAASGGLQVDRPILYSASYATDEAALQQEIAEPASELVITDTNRKQARRWGAVRDNDGYTERAGEVPLVKDNTDNRLEVFPDQGDAQRTVVEQRGGATVAASTYGNGVTYTAGDRAANAFDQNLSTAWRVAAFADPADEFLDVSLDTAATTDFITLVQVQGGANRYITELDLSFDGGNPISVTLDDSSRQSGGQRIDFPKRSFKNLRLTVTQTDRGEMATYRGTSGVGFAEVLIPGLGPITEVVRPPTDLLAAAGTDSLNHQLSYVFTRRASNPGDVIAADEEPTMRRIVAGPAPRAFTPFGRARMTASLADERVDQIIGLPDAAQGGVTATSSARLPDDPGSRASTAVDGDVNTAYQTPVNGPLQWVQYTYPQAVTIDELSLAVIADGKHSIPTELSISADGATPVKISLPRTSLGAGASRGTTRQLGATTAPITGTSFRIAIDAVHEAASTDWFGGARTVLPVGIAEISLPIVASPAPEAELPGTCRTDLVSVGDQAVALKVVGTVGAALSSSSLTLQACEPQAEPLALPSGETLLQTAPGATTGFDVDMMMLSSSPGGGAGVDTLQTPPDAGPTPPESTTERKGRNTYEVATTSAKRPYWVVLGQSYGPGWSARTTDGTDLGAPTLINGYANGWRVDPAKVGEDATVRIVWTPQRLVWIGLALSALGVLACLVLLLFGGGRRKPDDNYDATQDAREMAPLYRSPVDADGPPLSVKLAAVTTLGAALVAFFVAGLWVALVVAALTLLASLLGRGQFVLRLATAGVLGAAFAFIVLKQGLNGYRLDFDWAKWFETTHSWGLLAVVLLAVDVAVDGLRSTSGTRTKSTDASAAENPQPVSDVSYTED</sequence>
<dbReference type="SUPFAM" id="SSF49785">
    <property type="entry name" value="Galactose-binding domain-like"/>
    <property type="match status" value="2"/>
</dbReference>
<feature type="compositionally biased region" description="Polar residues" evidence="1">
    <location>
        <begin position="1469"/>
        <end position="1479"/>
    </location>
</feature>
<feature type="transmembrane region" description="Helical" evidence="2">
    <location>
        <begin position="231"/>
        <end position="254"/>
    </location>
</feature>
<feature type="compositionally biased region" description="Polar residues" evidence="1">
    <location>
        <begin position="1452"/>
        <end position="1462"/>
    </location>
</feature>
<feature type="transmembrane region" description="Helical" evidence="2">
    <location>
        <begin position="1357"/>
        <end position="1384"/>
    </location>
</feature>
<feature type="domain" description="Alpha-(1-&gt;3)-arabinofuranosyltransferase N-terminal GT-C" evidence="3">
    <location>
        <begin position="33"/>
        <end position="696"/>
    </location>
</feature>
<organism evidence="4">
    <name type="scientific">freshwater metagenome</name>
    <dbReference type="NCBI Taxonomy" id="449393"/>
    <lineage>
        <taxon>unclassified sequences</taxon>
        <taxon>metagenomes</taxon>
        <taxon>ecological metagenomes</taxon>
    </lineage>
</organism>
<feature type="region of interest" description="Disordered" evidence="1">
    <location>
        <begin position="1191"/>
        <end position="1222"/>
    </location>
</feature>
<feature type="region of interest" description="Disordered" evidence="1">
    <location>
        <begin position="1452"/>
        <end position="1479"/>
    </location>
</feature>
<feature type="transmembrane region" description="Helical" evidence="2">
    <location>
        <begin position="128"/>
        <end position="145"/>
    </location>
</feature>
<feature type="transmembrane region" description="Helical" evidence="2">
    <location>
        <begin position="266"/>
        <end position="285"/>
    </location>
</feature>
<feature type="transmembrane region" description="Helical" evidence="2">
    <location>
        <begin position="305"/>
        <end position="323"/>
    </location>
</feature>
<protein>
    <submittedName>
        <fullName evidence="4">Unannotated protein</fullName>
    </submittedName>
</protein>
<evidence type="ECO:0000256" key="1">
    <source>
        <dbReference type="SAM" id="MobiDB-lite"/>
    </source>
</evidence>
<proteinExistence type="predicted"/>
<dbReference type="Gene3D" id="2.60.120.260">
    <property type="entry name" value="Galactose-binding domain-like"/>
    <property type="match status" value="2"/>
</dbReference>
<dbReference type="GO" id="GO:0016740">
    <property type="term" value="F:transferase activity"/>
    <property type="evidence" value="ECO:0007669"/>
    <property type="project" value="InterPro"/>
</dbReference>
<keyword evidence="2" id="KW-0812">Transmembrane</keyword>
<evidence type="ECO:0000313" key="4">
    <source>
        <dbReference type="EMBL" id="CAB4729846.1"/>
    </source>
</evidence>
<feature type="transmembrane region" description="Helical" evidence="2">
    <location>
        <begin position="1291"/>
        <end position="1312"/>
    </location>
</feature>
<evidence type="ECO:0000259" key="3">
    <source>
        <dbReference type="Pfam" id="PF11847"/>
    </source>
</evidence>
<feature type="transmembrane region" description="Helical" evidence="2">
    <location>
        <begin position="104"/>
        <end position="121"/>
    </location>
</feature>
<accession>A0A6J6S4Z4</accession>
<feature type="region of interest" description="Disordered" evidence="1">
    <location>
        <begin position="961"/>
        <end position="981"/>
    </location>
</feature>
<dbReference type="Pfam" id="PF11847">
    <property type="entry name" value="GT-C_AftD"/>
    <property type="match status" value="1"/>
</dbReference>
<dbReference type="InterPro" id="IPR008979">
    <property type="entry name" value="Galactose-bd-like_sf"/>
</dbReference>
<keyword evidence="2" id="KW-0472">Membrane</keyword>
<evidence type="ECO:0000256" key="2">
    <source>
        <dbReference type="SAM" id="Phobius"/>
    </source>
</evidence>
<dbReference type="InterPro" id="IPR021798">
    <property type="entry name" value="AftD_N"/>
</dbReference>
<keyword evidence="2" id="KW-1133">Transmembrane helix</keyword>
<feature type="transmembrane region" description="Helical" evidence="2">
    <location>
        <begin position="1390"/>
        <end position="1409"/>
    </location>
</feature>
<name>A0A6J6S4Z4_9ZZZZ</name>
<gene>
    <name evidence="4" type="ORF">UFOPK2766_00239</name>
</gene>
<feature type="transmembrane region" description="Helical" evidence="2">
    <location>
        <begin position="181"/>
        <end position="211"/>
    </location>
</feature>
<feature type="transmembrane region" description="Helical" evidence="2">
    <location>
        <begin position="330"/>
        <end position="349"/>
    </location>
</feature>
<reference evidence="4" key="1">
    <citation type="submission" date="2020-05" db="EMBL/GenBank/DDBJ databases">
        <authorList>
            <person name="Chiriac C."/>
            <person name="Salcher M."/>
            <person name="Ghai R."/>
            <person name="Kavagutti S V."/>
        </authorList>
    </citation>
    <scope>NUCLEOTIDE SEQUENCE</scope>
</reference>
<feature type="transmembrane region" description="Helical" evidence="2">
    <location>
        <begin position="377"/>
        <end position="399"/>
    </location>
</feature>